<keyword evidence="1" id="KW-1133">Transmembrane helix</keyword>
<dbReference type="EMBL" id="BMES01000001">
    <property type="protein sequence ID" value="GGH14978.1"/>
    <property type="molecule type" value="Genomic_DNA"/>
</dbReference>
<protein>
    <submittedName>
        <fullName evidence="2">Uncharacterized protein</fullName>
    </submittedName>
</protein>
<organism evidence="2 3">
    <name type="scientific">Alsobacter metallidurans</name>
    <dbReference type="NCBI Taxonomy" id="340221"/>
    <lineage>
        <taxon>Bacteria</taxon>
        <taxon>Pseudomonadati</taxon>
        <taxon>Pseudomonadota</taxon>
        <taxon>Alphaproteobacteria</taxon>
        <taxon>Hyphomicrobiales</taxon>
        <taxon>Alsobacteraceae</taxon>
        <taxon>Alsobacter</taxon>
    </lineage>
</organism>
<dbReference type="RefSeq" id="WP_188516998.1">
    <property type="nucleotide sequence ID" value="NZ_BMES01000001.1"/>
</dbReference>
<evidence type="ECO:0000256" key="1">
    <source>
        <dbReference type="SAM" id="Phobius"/>
    </source>
</evidence>
<keyword evidence="1" id="KW-0472">Membrane</keyword>
<gene>
    <name evidence="2" type="ORF">GCM10007036_14640</name>
</gene>
<sequence>MPDREPDPKVLLLDNKVTGLERQVDDLAKTTARGLADIRQDTHQQLTAMRTENTGEFRAITSAIGDLQKTIAGNAGIRGAQIWPAIGAMTAVLGLVGGILYWPIKDSIVELRTSQKDTIGAINERMVPRAEHAEKWRQNEHDNQRLEERIDRLENMLLRRN</sequence>
<dbReference type="Proteomes" id="UP000603912">
    <property type="component" value="Unassembled WGS sequence"/>
</dbReference>
<evidence type="ECO:0000313" key="2">
    <source>
        <dbReference type="EMBL" id="GGH14978.1"/>
    </source>
</evidence>
<evidence type="ECO:0000313" key="3">
    <source>
        <dbReference type="Proteomes" id="UP000603912"/>
    </source>
</evidence>
<reference evidence="2" key="1">
    <citation type="journal article" date="2014" name="Int. J. Syst. Evol. Microbiol.">
        <title>Complete genome sequence of Corynebacterium casei LMG S-19264T (=DSM 44701T), isolated from a smear-ripened cheese.</title>
        <authorList>
            <consortium name="US DOE Joint Genome Institute (JGI-PGF)"/>
            <person name="Walter F."/>
            <person name="Albersmeier A."/>
            <person name="Kalinowski J."/>
            <person name="Ruckert C."/>
        </authorList>
    </citation>
    <scope>NUCLEOTIDE SEQUENCE</scope>
    <source>
        <strain evidence="2">CGMCC 1.12214</strain>
    </source>
</reference>
<accession>A0A917I5N7</accession>
<feature type="transmembrane region" description="Helical" evidence="1">
    <location>
        <begin position="82"/>
        <end position="102"/>
    </location>
</feature>
<keyword evidence="1" id="KW-0812">Transmembrane</keyword>
<name>A0A917I5N7_9HYPH</name>
<dbReference type="AlphaFoldDB" id="A0A917I5N7"/>
<proteinExistence type="predicted"/>
<keyword evidence="3" id="KW-1185">Reference proteome</keyword>
<comment type="caution">
    <text evidence="2">The sequence shown here is derived from an EMBL/GenBank/DDBJ whole genome shotgun (WGS) entry which is preliminary data.</text>
</comment>
<reference evidence="2" key="2">
    <citation type="submission" date="2020-09" db="EMBL/GenBank/DDBJ databases">
        <authorList>
            <person name="Sun Q."/>
            <person name="Zhou Y."/>
        </authorList>
    </citation>
    <scope>NUCLEOTIDE SEQUENCE</scope>
    <source>
        <strain evidence="2">CGMCC 1.12214</strain>
    </source>
</reference>